<keyword evidence="1" id="KW-0805">Transcription regulation</keyword>
<dbReference type="InterPro" id="IPR046335">
    <property type="entry name" value="LacI/GalR-like_sensor"/>
</dbReference>
<evidence type="ECO:0000313" key="5">
    <source>
        <dbReference type="EMBL" id="TDW23202.1"/>
    </source>
</evidence>
<keyword evidence="3" id="KW-0804">Transcription</keyword>
<evidence type="ECO:0000256" key="1">
    <source>
        <dbReference type="ARBA" id="ARBA00023015"/>
    </source>
</evidence>
<accession>A0A4R7ZYS1</accession>
<dbReference type="Pfam" id="PF00356">
    <property type="entry name" value="LacI"/>
    <property type="match status" value="1"/>
</dbReference>
<dbReference type="InterPro" id="IPR000843">
    <property type="entry name" value="HTH_LacI"/>
</dbReference>
<organism evidence="5 6">
    <name type="scientific">Kribbella kalugense</name>
    <dbReference type="NCBI Taxonomy" id="2512221"/>
    <lineage>
        <taxon>Bacteria</taxon>
        <taxon>Bacillati</taxon>
        <taxon>Actinomycetota</taxon>
        <taxon>Actinomycetes</taxon>
        <taxon>Propionibacteriales</taxon>
        <taxon>Kribbellaceae</taxon>
        <taxon>Kribbella</taxon>
    </lineage>
</organism>
<dbReference type="AlphaFoldDB" id="A0A4R7ZYS1"/>
<dbReference type="GO" id="GO:0000976">
    <property type="term" value="F:transcription cis-regulatory region binding"/>
    <property type="evidence" value="ECO:0007669"/>
    <property type="project" value="TreeGrafter"/>
</dbReference>
<comment type="caution">
    <text evidence="5">The sequence shown here is derived from an EMBL/GenBank/DDBJ whole genome shotgun (WGS) entry which is preliminary data.</text>
</comment>
<dbReference type="CDD" id="cd06267">
    <property type="entry name" value="PBP1_LacI_sugar_binding-like"/>
    <property type="match status" value="1"/>
</dbReference>
<name>A0A4R7ZYS1_9ACTN</name>
<dbReference type="RefSeq" id="WP_134117612.1">
    <property type="nucleotide sequence ID" value="NZ_SODF01000001.1"/>
</dbReference>
<proteinExistence type="predicted"/>
<dbReference type="PANTHER" id="PTHR30146:SF138">
    <property type="entry name" value="TRANSCRIPTIONAL REGULATORY PROTEIN"/>
    <property type="match status" value="1"/>
</dbReference>
<dbReference type="Pfam" id="PF13377">
    <property type="entry name" value="Peripla_BP_3"/>
    <property type="match status" value="1"/>
</dbReference>
<sequence>MRVTLADIAKACDTSLSTVSRALSDPDRVNPQTRERIQRVAREMGYMTNPIARALALGRTGVIGLIVPDIANPFFPPIIKAVQARAGRKNTAVLLADTDEHASDELERAAVLSKQVDGLILVSPRTAEERLAEFIELSPVVFVNRQVEGAQSVIIDNSDGITQAVQHLTALGHRRICYLNGPRRSWSNERRRIALQEACTQYGVELVEFGPFEPQVQAGVRAADLVQTSGTTAVIAYDDLIALGLMARLAEHRLQVGRDVSVIGIDDSPMSDVAYPTLTSIHVPGAEAGTVAVDLLLEQLDDADREQPTLVQLETRLIIRGSTGPAPAAR</sequence>
<reference evidence="5 6" key="1">
    <citation type="submission" date="2019-03" db="EMBL/GenBank/DDBJ databases">
        <title>Genomic Encyclopedia of Type Strains, Phase III (KMG-III): the genomes of soil and plant-associated and newly described type strains.</title>
        <authorList>
            <person name="Whitman W."/>
        </authorList>
    </citation>
    <scope>NUCLEOTIDE SEQUENCE [LARGE SCALE GENOMIC DNA]</scope>
    <source>
        <strain evidence="5 6">VKM Ac-2570</strain>
    </source>
</reference>
<dbReference type="SUPFAM" id="SSF53822">
    <property type="entry name" value="Periplasmic binding protein-like I"/>
    <property type="match status" value="1"/>
</dbReference>
<dbReference type="InterPro" id="IPR010982">
    <property type="entry name" value="Lambda_DNA-bd_dom_sf"/>
</dbReference>
<feature type="domain" description="HTH lacI-type" evidence="4">
    <location>
        <begin position="3"/>
        <end position="57"/>
    </location>
</feature>
<dbReference type="SUPFAM" id="SSF47413">
    <property type="entry name" value="lambda repressor-like DNA-binding domains"/>
    <property type="match status" value="1"/>
</dbReference>
<dbReference type="InterPro" id="IPR028082">
    <property type="entry name" value="Peripla_BP_I"/>
</dbReference>
<dbReference type="Gene3D" id="1.10.260.40">
    <property type="entry name" value="lambda repressor-like DNA-binding domains"/>
    <property type="match status" value="1"/>
</dbReference>
<dbReference type="PANTHER" id="PTHR30146">
    <property type="entry name" value="LACI-RELATED TRANSCRIPTIONAL REPRESSOR"/>
    <property type="match status" value="1"/>
</dbReference>
<dbReference type="PROSITE" id="PS50932">
    <property type="entry name" value="HTH_LACI_2"/>
    <property type="match status" value="1"/>
</dbReference>
<keyword evidence="2" id="KW-0238">DNA-binding</keyword>
<protein>
    <submittedName>
        <fullName evidence="5">LacI family transcriptional regulator</fullName>
    </submittedName>
</protein>
<dbReference type="CDD" id="cd01392">
    <property type="entry name" value="HTH_LacI"/>
    <property type="match status" value="1"/>
</dbReference>
<evidence type="ECO:0000256" key="3">
    <source>
        <dbReference type="ARBA" id="ARBA00023163"/>
    </source>
</evidence>
<dbReference type="GO" id="GO:0003700">
    <property type="term" value="F:DNA-binding transcription factor activity"/>
    <property type="evidence" value="ECO:0007669"/>
    <property type="project" value="TreeGrafter"/>
</dbReference>
<evidence type="ECO:0000259" key="4">
    <source>
        <dbReference type="PROSITE" id="PS50932"/>
    </source>
</evidence>
<evidence type="ECO:0000256" key="2">
    <source>
        <dbReference type="ARBA" id="ARBA00023125"/>
    </source>
</evidence>
<dbReference type="SMART" id="SM00354">
    <property type="entry name" value="HTH_LACI"/>
    <property type="match status" value="1"/>
</dbReference>
<dbReference type="EMBL" id="SODF01000001">
    <property type="protein sequence ID" value="TDW23202.1"/>
    <property type="molecule type" value="Genomic_DNA"/>
</dbReference>
<dbReference type="Proteomes" id="UP000295447">
    <property type="component" value="Unassembled WGS sequence"/>
</dbReference>
<dbReference type="Gene3D" id="3.40.50.2300">
    <property type="match status" value="2"/>
</dbReference>
<gene>
    <name evidence="5" type="ORF">EV650_2053</name>
</gene>
<dbReference type="OrthoDB" id="3258243at2"/>
<keyword evidence="6" id="KW-1185">Reference proteome</keyword>
<evidence type="ECO:0000313" key="6">
    <source>
        <dbReference type="Proteomes" id="UP000295447"/>
    </source>
</evidence>